<sequence length="213" mass="23345">MNCKHISFIVALLFCTTGLFAQLGIKMGLNMANEVRSFNRADVSAGFKSDNLTGYQIGLVYQAMPKKSGLGFEIAALISQKGSTFSDSTGIVGIIKQGYKEMNYVEVPLNLRYRLSLGVMGVYAFGGVYGGYSYSGKVVDEKTNTTQKETFPTTDDRIDYGYNFGGGLEIFRKIQLGATWSRGLKDTSKTNIGLPVSTKATNKVMSFNLVYLF</sequence>
<dbReference type="EMBL" id="CP002345">
    <property type="protein sequence ID" value="ADQ80009.1"/>
    <property type="molecule type" value="Genomic_DNA"/>
</dbReference>
<feature type="domain" description="Outer membrane protein beta-barrel" evidence="1">
    <location>
        <begin position="21"/>
        <end position="187"/>
    </location>
</feature>
<gene>
    <name evidence="2" type="ordered locus">Palpr_1870</name>
</gene>
<dbReference type="HOGENOM" id="CLU_1293289_0_0_10"/>
<dbReference type="STRING" id="694427.Palpr_1870"/>
<accession>E4T5L5</accession>
<dbReference type="OrthoDB" id="1011633at2"/>
<dbReference type="AlphaFoldDB" id="E4T5L5"/>
<dbReference type="Proteomes" id="UP000008718">
    <property type="component" value="Chromosome"/>
</dbReference>
<dbReference type="InterPro" id="IPR025665">
    <property type="entry name" value="Beta-barrel_OMP_2"/>
</dbReference>
<dbReference type="Pfam" id="PF13568">
    <property type="entry name" value="OMP_b-brl_2"/>
    <property type="match status" value="1"/>
</dbReference>
<name>E4T5L5_PALPW</name>
<reference evidence="2 3" key="2">
    <citation type="journal article" date="2011" name="Stand. Genomic Sci.">
        <title>Complete genome sequence of Paludibacter propionicigenes type strain (WB4).</title>
        <authorList>
            <person name="Gronow S."/>
            <person name="Munk C."/>
            <person name="Lapidus A."/>
            <person name="Nolan M."/>
            <person name="Lucas S."/>
            <person name="Hammon N."/>
            <person name="Deshpande S."/>
            <person name="Cheng J.F."/>
            <person name="Tapia R."/>
            <person name="Han C."/>
            <person name="Goodwin L."/>
            <person name="Pitluck S."/>
            <person name="Liolios K."/>
            <person name="Ivanova N."/>
            <person name="Mavromatis K."/>
            <person name="Mikhailova N."/>
            <person name="Pati A."/>
            <person name="Chen A."/>
            <person name="Palaniappan K."/>
            <person name="Land M."/>
            <person name="Hauser L."/>
            <person name="Chang Y.J."/>
            <person name="Jeffries C.D."/>
            <person name="Brambilla E."/>
            <person name="Rohde M."/>
            <person name="Goker M."/>
            <person name="Detter J.C."/>
            <person name="Woyke T."/>
            <person name="Bristow J."/>
            <person name="Eisen J.A."/>
            <person name="Markowitz V."/>
            <person name="Hugenholtz P."/>
            <person name="Kyrpides N.C."/>
            <person name="Klenk H.P."/>
        </authorList>
    </citation>
    <scope>NUCLEOTIDE SEQUENCE [LARGE SCALE GENOMIC DNA]</scope>
    <source>
        <strain evidence="3">DSM 17365 / JCM 13257 / WB4</strain>
    </source>
</reference>
<organism evidence="2 3">
    <name type="scientific">Paludibacter propionicigenes (strain DSM 17365 / JCM 13257 / WB4)</name>
    <dbReference type="NCBI Taxonomy" id="694427"/>
    <lineage>
        <taxon>Bacteria</taxon>
        <taxon>Pseudomonadati</taxon>
        <taxon>Bacteroidota</taxon>
        <taxon>Bacteroidia</taxon>
        <taxon>Bacteroidales</taxon>
        <taxon>Paludibacteraceae</taxon>
        <taxon>Paludibacter</taxon>
    </lineage>
</organism>
<reference key="1">
    <citation type="submission" date="2010-11" db="EMBL/GenBank/DDBJ databases">
        <title>The complete genome of Paludibacter propionicigenes DSM 17365.</title>
        <authorList>
            <consortium name="US DOE Joint Genome Institute (JGI-PGF)"/>
            <person name="Lucas S."/>
            <person name="Copeland A."/>
            <person name="Lapidus A."/>
            <person name="Bruce D."/>
            <person name="Goodwin L."/>
            <person name="Pitluck S."/>
            <person name="Kyrpides N."/>
            <person name="Mavromatis K."/>
            <person name="Ivanova N."/>
            <person name="Munk A.C."/>
            <person name="Brettin T."/>
            <person name="Detter J.C."/>
            <person name="Han C."/>
            <person name="Tapia R."/>
            <person name="Land M."/>
            <person name="Hauser L."/>
            <person name="Markowitz V."/>
            <person name="Cheng J.-F."/>
            <person name="Hugenholtz P."/>
            <person name="Woyke T."/>
            <person name="Wu D."/>
            <person name="Gronow S."/>
            <person name="Wellnitz S."/>
            <person name="Brambilla E."/>
            <person name="Klenk H.-P."/>
            <person name="Eisen J.A."/>
        </authorList>
    </citation>
    <scope>NUCLEOTIDE SEQUENCE</scope>
    <source>
        <strain>WB4</strain>
    </source>
</reference>
<evidence type="ECO:0000259" key="1">
    <source>
        <dbReference type="Pfam" id="PF13568"/>
    </source>
</evidence>
<dbReference type="eggNOG" id="COG3637">
    <property type="taxonomic scope" value="Bacteria"/>
</dbReference>
<dbReference type="RefSeq" id="WP_013445378.1">
    <property type="nucleotide sequence ID" value="NC_014734.1"/>
</dbReference>
<evidence type="ECO:0000313" key="3">
    <source>
        <dbReference type="Proteomes" id="UP000008718"/>
    </source>
</evidence>
<keyword evidence="3" id="KW-1185">Reference proteome</keyword>
<proteinExistence type="predicted"/>
<dbReference type="KEGG" id="ppn:Palpr_1870"/>
<protein>
    <recommendedName>
        <fullName evidence="1">Outer membrane protein beta-barrel domain-containing protein</fullName>
    </recommendedName>
</protein>
<evidence type="ECO:0000313" key="2">
    <source>
        <dbReference type="EMBL" id="ADQ80009.1"/>
    </source>
</evidence>